<protein>
    <submittedName>
        <fullName evidence="1">Uncharacterized protein</fullName>
    </submittedName>
</protein>
<sequence length="141" mass="15309">MSHDALLPEVARLEASLEDVRREVEDLCGCDDCRRLDGIQHAVREEVRLLFYGNQLSVVDPASLEGGGPPEGGGGFQEPLLQRYVSTAELQAALLALELRLLQNVSQQLEGQHGEEDAAGTALTQKDVEDIVTGALRLFSL</sequence>
<dbReference type="AlphaFoldDB" id="G3P7E3"/>
<accession>G3P7E3</accession>
<evidence type="ECO:0000313" key="1">
    <source>
        <dbReference type="Ensembl" id="ENSGACP00000013517.1"/>
    </source>
</evidence>
<proteinExistence type="predicted"/>
<dbReference type="Bgee" id="ENSGACG00000010235">
    <property type="expression patterns" value="Expressed in testis and 1 other cell type or tissue"/>
</dbReference>
<reference evidence="1" key="1">
    <citation type="submission" date="2006-01" db="EMBL/GenBank/DDBJ databases">
        <authorList>
            <person name="Lindblad-Toh K."/>
            <person name="Mauceli E."/>
            <person name="Grabherr M."/>
            <person name="Chang J.L."/>
            <person name="Lander E.S."/>
        </authorList>
    </citation>
    <scope>NUCLEOTIDE SEQUENCE [LARGE SCALE GENOMIC DNA]</scope>
</reference>
<reference evidence="1" key="2">
    <citation type="submission" date="2024-04" db="UniProtKB">
        <authorList>
            <consortium name="Ensembl"/>
        </authorList>
    </citation>
    <scope>IDENTIFICATION</scope>
</reference>
<name>G3P7E3_GASAC</name>
<organism evidence="1">
    <name type="scientific">Gasterosteus aculeatus</name>
    <name type="common">Three-spined stickleback</name>
    <dbReference type="NCBI Taxonomy" id="69293"/>
    <lineage>
        <taxon>Eukaryota</taxon>
        <taxon>Metazoa</taxon>
        <taxon>Chordata</taxon>
        <taxon>Craniata</taxon>
        <taxon>Vertebrata</taxon>
        <taxon>Euteleostomi</taxon>
        <taxon>Actinopterygii</taxon>
        <taxon>Neopterygii</taxon>
        <taxon>Teleostei</taxon>
        <taxon>Neoteleostei</taxon>
        <taxon>Acanthomorphata</taxon>
        <taxon>Eupercaria</taxon>
        <taxon>Perciformes</taxon>
        <taxon>Cottioidei</taxon>
        <taxon>Gasterosteales</taxon>
        <taxon>Gasterosteidae</taxon>
        <taxon>Gasterosteus</taxon>
    </lineage>
</organism>
<dbReference type="InParanoid" id="G3P7E3"/>
<dbReference type="STRING" id="69293.ENSGACP00000013517"/>
<dbReference type="Ensembl" id="ENSGACT00000013542.1">
    <property type="protein sequence ID" value="ENSGACP00000013517.1"/>
    <property type="gene ID" value="ENSGACG00000010235.1"/>
</dbReference>